<evidence type="ECO:0000256" key="3">
    <source>
        <dbReference type="RuleBase" id="RU000524"/>
    </source>
</evidence>
<dbReference type="GO" id="GO:0009295">
    <property type="term" value="C:nucleoid"/>
    <property type="evidence" value="ECO:0007669"/>
    <property type="project" value="TreeGrafter"/>
</dbReference>
<proteinExistence type="inferred from homology"/>
<dbReference type="EMBL" id="CM001368">
    <property type="protein sequence ID" value="EHJ49539.1"/>
    <property type="molecule type" value="Genomic_DNA"/>
</dbReference>
<sequence length="154" mass="17311">MSLNRYECIGRIGSLKMTYLQSGTPVMEISVAVDESYKDREGNKVEKCEWVRVKAFDKQAEFCEKWLRKGTRIYVAGKLATRTWEKDGQKHYQTEVLVNSPGMGVTPIDWPDKDDQPQDRQPARGNQGAGRQGFPSEASGMDAMPGGEMSDVPF</sequence>
<dbReference type="HAMAP" id="MF_00984">
    <property type="entry name" value="SSB"/>
    <property type="match status" value="1"/>
</dbReference>
<reference evidence="6" key="1">
    <citation type="journal article" date="2015" name="Genome Announc.">
        <title>High-Quality Draft Genome Sequence of Desulfovibrio carbinoliphilus FW-101-2B, an Organic Acid-Oxidizing Sulfate-Reducing Bacterium Isolated from Uranium(VI)-Contaminated Groundwater.</title>
        <authorList>
            <person name="Ramsay B.D."/>
            <person name="Hwang C."/>
            <person name="Woo H.L."/>
            <person name="Carroll S.L."/>
            <person name="Lucas S."/>
            <person name="Han J."/>
            <person name="Lapidus A.L."/>
            <person name="Cheng J.F."/>
            <person name="Goodwin L.A."/>
            <person name="Pitluck S."/>
            <person name="Peters L."/>
            <person name="Chertkov O."/>
            <person name="Held B."/>
            <person name="Detter J.C."/>
            <person name="Han C.S."/>
            <person name="Tapia R."/>
            <person name="Land M.L."/>
            <person name="Hauser L.J."/>
            <person name="Kyrpides N.C."/>
            <person name="Ivanova N.N."/>
            <person name="Mikhailova N."/>
            <person name="Pagani I."/>
            <person name="Woyke T."/>
            <person name="Arkin A.P."/>
            <person name="Dehal P."/>
            <person name="Chivian D."/>
            <person name="Criddle C.S."/>
            <person name="Wu W."/>
            <person name="Chakraborty R."/>
            <person name="Hazen T.C."/>
            <person name="Fields M.W."/>
        </authorList>
    </citation>
    <scope>NUCLEOTIDE SEQUENCE [LARGE SCALE GENOMIC DNA]</scope>
    <source>
        <strain evidence="6">FW-101-2B</strain>
    </source>
</reference>
<dbReference type="PROSITE" id="PS50935">
    <property type="entry name" value="SSB"/>
    <property type="match status" value="1"/>
</dbReference>
<evidence type="ECO:0000313" key="6">
    <source>
        <dbReference type="Proteomes" id="UP000004662"/>
    </source>
</evidence>
<protein>
    <recommendedName>
        <fullName evidence="2 3">Single-stranded DNA-binding protein</fullName>
        <shortName evidence="2">SSB</shortName>
    </recommendedName>
</protein>
<dbReference type="SUPFAM" id="SSF50249">
    <property type="entry name" value="Nucleic acid-binding proteins"/>
    <property type="match status" value="1"/>
</dbReference>
<feature type="compositionally biased region" description="Basic and acidic residues" evidence="4">
    <location>
        <begin position="110"/>
        <end position="122"/>
    </location>
</feature>
<keyword evidence="6" id="KW-1185">Reference proteome</keyword>
<dbReference type="HOGENOM" id="CLU_078758_0_1_7"/>
<keyword evidence="1 2" id="KW-0238">DNA-binding</keyword>
<dbReference type="PANTHER" id="PTHR10302:SF0">
    <property type="entry name" value="SINGLE-STRANDED DNA-BINDING PROTEIN, MITOCHONDRIAL"/>
    <property type="match status" value="1"/>
</dbReference>
<organism evidence="5 6">
    <name type="scientific">Solidesulfovibrio carbinoliphilus subsp. oakridgensis</name>
    <dbReference type="NCBI Taxonomy" id="694327"/>
    <lineage>
        <taxon>Bacteria</taxon>
        <taxon>Pseudomonadati</taxon>
        <taxon>Thermodesulfobacteriota</taxon>
        <taxon>Desulfovibrionia</taxon>
        <taxon>Desulfovibrionales</taxon>
        <taxon>Desulfovibrionaceae</taxon>
        <taxon>Solidesulfovibrio</taxon>
    </lineage>
</organism>
<dbReference type="InterPro" id="IPR011344">
    <property type="entry name" value="ssDNA-bd"/>
</dbReference>
<name>G7QC93_9BACT</name>
<evidence type="ECO:0000256" key="1">
    <source>
        <dbReference type="ARBA" id="ARBA00023125"/>
    </source>
</evidence>
<dbReference type="InterPro" id="IPR000424">
    <property type="entry name" value="Primosome_PriB/ssb"/>
</dbReference>
<dbReference type="InterPro" id="IPR012340">
    <property type="entry name" value="NA-bd_OB-fold"/>
</dbReference>
<dbReference type="AlphaFoldDB" id="G7QC93"/>
<dbReference type="GO" id="GO:0006260">
    <property type="term" value="P:DNA replication"/>
    <property type="evidence" value="ECO:0007669"/>
    <property type="project" value="InterPro"/>
</dbReference>
<dbReference type="NCBIfam" id="TIGR00621">
    <property type="entry name" value="ssb"/>
    <property type="match status" value="1"/>
</dbReference>
<comment type="subunit">
    <text evidence="2">Homotetramer.</text>
</comment>
<accession>G7QC93</accession>
<dbReference type="eggNOG" id="COG0629">
    <property type="taxonomic scope" value="Bacteria"/>
</dbReference>
<gene>
    <name evidence="5" type="ORF">DFW101_3543</name>
</gene>
<dbReference type="Proteomes" id="UP000004662">
    <property type="component" value="Chromosome"/>
</dbReference>
<evidence type="ECO:0000256" key="4">
    <source>
        <dbReference type="SAM" id="MobiDB-lite"/>
    </source>
</evidence>
<evidence type="ECO:0000256" key="2">
    <source>
        <dbReference type="HAMAP-Rule" id="MF_00984"/>
    </source>
</evidence>
<dbReference type="STRING" id="694327.DFW101_3543"/>
<evidence type="ECO:0000313" key="5">
    <source>
        <dbReference type="EMBL" id="EHJ49539.1"/>
    </source>
</evidence>
<dbReference type="OrthoDB" id="9809878at2"/>
<comment type="caution">
    <text evidence="2">Lacks conserved residue(s) required for the propagation of feature annotation.</text>
</comment>
<dbReference type="Pfam" id="PF00436">
    <property type="entry name" value="SSB"/>
    <property type="match status" value="1"/>
</dbReference>
<dbReference type="PANTHER" id="PTHR10302">
    <property type="entry name" value="SINGLE-STRANDED DNA-BINDING PROTEIN"/>
    <property type="match status" value="1"/>
</dbReference>
<dbReference type="GO" id="GO:0003697">
    <property type="term" value="F:single-stranded DNA binding"/>
    <property type="evidence" value="ECO:0007669"/>
    <property type="project" value="UniProtKB-UniRule"/>
</dbReference>
<feature type="region of interest" description="Disordered" evidence="4">
    <location>
        <begin position="98"/>
        <end position="154"/>
    </location>
</feature>
<dbReference type="CDD" id="cd04496">
    <property type="entry name" value="SSB_OBF"/>
    <property type="match status" value="1"/>
</dbReference>
<dbReference type="Gene3D" id="2.40.50.140">
    <property type="entry name" value="Nucleic acid-binding proteins"/>
    <property type="match status" value="1"/>
</dbReference>